<reference evidence="1 2" key="1">
    <citation type="submission" date="2020-12" db="EMBL/GenBank/DDBJ databases">
        <authorList>
            <person name="Shan Y."/>
        </authorList>
    </citation>
    <scope>NUCLEOTIDE SEQUENCE [LARGE SCALE GENOMIC DNA]</scope>
    <source>
        <strain evidence="2">csc3.9</strain>
    </source>
</reference>
<accession>A0A7T4UPT6</accession>
<proteinExistence type="predicted"/>
<evidence type="ECO:0000313" key="2">
    <source>
        <dbReference type="Proteomes" id="UP000596063"/>
    </source>
</evidence>
<protein>
    <submittedName>
        <fullName evidence="1">DUF4393 domain-containing protein</fullName>
    </submittedName>
</protein>
<dbReference type="Proteomes" id="UP000596063">
    <property type="component" value="Chromosome"/>
</dbReference>
<gene>
    <name evidence="1" type="ORF">I6N98_16870</name>
</gene>
<dbReference type="RefSeq" id="WP_198569489.1">
    <property type="nucleotide sequence ID" value="NZ_CP066167.1"/>
</dbReference>
<dbReference type="Gene3D" id="3.30.110.190">
    <property type="match status" value="1"/>
</dbReference>
<dbReference type="InterPro" id="IPR025506">
    <property type="entry name" value="Abi_alpha"/>
</dbReference>
<dbReference type="AlphaFoldDB" id="A0A7T4UPT6"/>
<sequence length="241" mass="26452">MRTTEHLVKLARQLSTTAERLPGAGLVQKEYEIIEDALLQSMHQRMKRAVSRSAESPVALPPPANSDNIDIAEGRVGLSPGQRLQSIMAEALEQTTEQALSDWAHRILDQLLPDEARLLSAFSSGDSYAVIGVSASRSITGPREILLSNISSVGKAAQVKARELLPSYIARLKTLGLIERRGPSNSLELDYQILESDTRVQQALNEAQAGNYSRIRTERGTIKLSATGNKLWQICTQHKSN</sequence>
<name>A0A7T4UPT6_9GAMM</name>
<dbReference type="KEGG" id="snan:I6N98_16870"/>
<evidence type="ECO:0000313" key="1">
    <source>
        <dbReference type="EMBL" id="QQD17991.1"/>
    </source>
</evidence>
<dbReference type="EMBL" id="CP066167">
    <property type="protein sequence ID" value="QQD17991.1"/>
    <property type="molecule type" value="Genomic_DNA"/>
</dbReference>
<organism evidence="1 2">
    <name type="scientific">Spongiibacter nanhainus</name>
    <dbReference type="NCBI Taxonomy" id="2794344"/>
    <lineage>
        <taxon>Bacteria</taxon>
        <taxon>Pseudomonadati</taxon>
        <taxon>Pseudomonadota</taxon>
        <taxon>Gammaproteobacteria</taxon>
        <taxon>Cellvibrionales</taxon>
        <taxon>Spongiibacteraceae</taxon>
        <taxon>Spongiibacter</taxon>
    </lineage>
</organism>
<dbReference type="Pfam" id="PF14337">
    <property type="entry name" value="Abi_alpha"/>
    <property type="match status" value="1"/>
</dbReference>
<keyword evidence="2" id="KW-1185">Reference proteome</keyword>